<evidence type="ECO:0000259" key="1">
    <source>
        <dbReference type="PROSITE" id="PS50097"/>
    </source>
</evidence>
<dbReference type="Proteomes" id="UP001396898">
    <property type="component" value="Unassembled WGS sequence"/>
</dbReference>
<dbReference type="InterPro" id="IPR011333">
    <property type="entry name" value="SKP1/BTB/POZ_sf"/>
</dbReference>
<evidence type="ECO:0000313" key="2">
    <source>
        <dbReference type="EMBL" id="KAK8037852.1"/>
    </source>
</evidence>
<gene>
    <name evidence="2" type="ORF">PG991_001198</name>
</gene>
<dbReference type="CDD" id="cd18186">
    <property type="entry name" value="BTB_POZ_ZBTB_KLHL-like"/>
    <property type="match status" value="1"/>
</dbReference>
<keyword evidence="3" id="KW-1185">Reference proteome</keyword>
<reference evidence="2 3" key="1">
    <citation type="submission" date="2023-01" db="EMBL/GenBank/DDBJ databases">
        <title>Analysis of 21 Apiospora genomes using comparative genomics revels a genus with tremendous synthesis potential of carbohydrate active enzymes and secondary metabolites.</title>
        <authorList>
            <person name="Sorensen T."/>
        </authorList>
    </citation>
    <scope>NUCLEOTIDE SEQUENCE [LARGE SCALE GENOMIC DNA]</scope>
    <source>
        <strain evidence="2 3">CBS 20057</strain>
    </source>
</reference>
<comment type="caution">
    <text evidence="2">The sequence shown here is derived from an EMBL/GenBank/DDBJ whole genome shotgun (WGS) entry which is preliminary data.</text>
</comment>
<accession>A0ABR1SUF5</accession>
<protein>
    <recommendedName>
        <fullName evidence="1">BTB domain-containing protein</fullName>
    </recommendedName>
</protein>
<name>A0ABR1SUF5_9PEZI</name>
<dbReference type="SUPFAM" id="SSF54695">
    <property type="entry name" value="POZ domain"/>
    <property type="match status" value="1"/>
</dbReference>
<organism evidence="2 3">
    <name type="scientific">Apiospora marii</name>
    <dbReference type="NCBI Taxonomy" id="335849"/>
    <lineage>
        <taxon>Eukaryota</taxon>
        <taxon>Fungi</taxon>
        <taxon>Dikarya</taxon>
        <taxon>Ascomycota</taxon>
        <taxon>Pezizomycotina</taxon>
        <taxon>Sordariomycetes</taxon>
        <taxon>Xylariomycetidae</taxon>
        <taxon>Amphisphaeriales</taxon>
        <taxon>Apiosporaceae</taxon>
        <taxon>Apiospora</taxon>
    </lineage>
</organism>
<dbReference type="PROSITE" id="PS50097">
    <property type="entry name" value="BTB"/>
    <property type="match status" value="1"/>
</dbReference>
<feature type="domain" description="BTB" evidence="1">
    <location>
        <begin position="23"/>
        <end position="91"/>
    </location>
</feature>
<proteinExistence type="predicted"/>
<sequence length="213" mass="24486">MASPLDDIRTLGDLTLFRTGMHFDTVVHCKNVRWALHKSILSSRCEWFKEKLEAAKPQDGRPAVIKLYGLQTDLVHTLLWFIYTAQLHHPDIKNHRVAAKLYNMSSHFKVPRLGEAVLAEIGRHAGFIVSTRRADGGAPRSFTKKQLDELVEAVRLAYNGDRVCQAPLRKLYMQLFLNCADSIRRDRYFYECMRVVPVFFIEMMEYGALGDAN</sequence>
<evidence type="ECO:0000313" key="3">
    <source>
        <dbReference type="Proteomes" id="UP001396898"/>
    </source>
</evidence>
<dbReference type="Gene3D" id="3.30.710.10">
    <property type="entry name" value="Potassium Channel Kv1.1, Chain A"/>
    <property type="match status" value="1"/>
</dbReference>
<dbReference type="InterPro" id="IPR000210">
    <property type="entry name" value="BTB/POZ_dom"/>
</dbReference>
<dbReference type="EMBL" id="JAQQWI010000002">
    <property type="protein sequence ID" value="KAK8037852.1"/>
    <property type="molecule type" value="Genomic_DNA"/>
</dbReference>
<dbReference type="Pfam" id="PF00651">
    <property type="entry name" value="BTB"/>
    <property type="match status" value="1"/>
</dbReference>